<keyword evidence="1" id="KW-0812">Transmembrane</keyword>
<evidence type="ECO:0000256" key="1">
    <source>
        <dbReference type="SAM" id="Phobius"/>
    </source>
</evidence>
<dbReference type="Pfam" id="PF16082">
    <property type="entry name" value="Phage_holin_2_4"/>
    <property type="match status" value="1"/>
</dbReference>
<feature type="transmembrane region" description="Helical" evidence="1">
    <location>
        <begin position="39"/>
        <end position="58"/>
    </location>
</feature>
<organism evidence="2 3">
    <name type="scientific">Pseudomonas lundensis</name>
    <dbReference type="NCBI Taxonomy" id="86185"/>
    <lineage>
        <taxon>Bacteria</taxon>
        <taxon>Pseudomonadati</taxon>
        <taxon>Pseudomonadota</taxon>
        <taxon>Gammaproteobacteria</taxon>
        <taxon>Pseudomonadales</taxon>
        <taxon>Pseudomonadaceae</taxon>
        <taxon>Pseudomonas</taxon>
    </lineage>
</organism>
<evidence type="ECO:0000313" key="2">
    <source>
        <dbReference type="EMBL" id="OZY58600.1"/>
    </source>
</evidence>
<evidence type="ECO:0000313" key="3">
    <source>
        <dbReference type="Proteomes" id="UP000215788"/>
    </source>
</evidence>
<sequence>MANPTPEGIIEAVGASVANKGMMLGAATGVVGWLSQVNWVGITGVVVAVLGLVISTYFQIRRDRREHAESIARIEAIRDQCQR</sequence>
<protein>
    <submittedName>
        <fullName evidence="2">Holin</fullName>
    </submittedName>
</protein>
<dbReference type="InterPro" id="IPR032124">
    <property type="entry name" value="Phage_F116_holin"/>
</dbReference>
<dbReference type="RefSeq" id="WP_094994153.1">
    <property type="nucleotide sequence ID" value="NZ_NQKI01000024.1"/>
</dbReference>
<reference evidence="2 3" key="1">
    <citation type="submission" date="2017-08" db="EMBL/GenBank/DDBJ databases">
        <title>Genomic and metabolic characterisation of spoilage-associated Pseudomonas species.</title>
        <authorList>
            <person name="Stanborough T."/>
            <person name="Fegan N."/>
            <person name="Powell S.M."/>
            <person name="Singh T."/>
            <person name="Tamplin M.L."/>
            <person name="Chandry P.S."/>
        </authorList>
    </citation>
    <scope>NUCLEOTIDE SEQUENCE [LARGE SCALE GENOMIC DNA]</scope>
    <source>
        <strain evidence="2 3">L1802</strain>
    </source>
</reference>
<keyword evidence="1" id="KW-0472">Membrane</keyword>
<gene>
    <name evidence="2" type="ORF">CJF39_15150</name>
</gene>
<comment type="caution">
    <text evidence="2">The sequence shown here is derived from an EMBL/GenBank/DDBJ whole genome shotgun (WGS) entry which is preliminary data.</text>
</comment>
<keyword evidence="1" id="KW-1133">Transmembrane helix</keyword>
<accession>A0A266N879</accession>
<name>A0A266N879_9PSED</name>
<proteinExistence type="predicted"/>
<dbReference type="AlphaFoldDB" id="A0A266N879"/>
<dbReference type="Proteomes" id="UP000215788">
    <property type="component" value="Unassembled WGS sequence"/>
</dbReference>
<dbReference type="OrthoDB" id="6906323at2"/>
<dbReference type="EMBL" id="NQKI01000024">
    <property type="protein sequence ID" value="OZY58600.1"/>
    <property type="molecule type" value="Genomic_DNA"/>
</dbReference>